<dbReference type="AlphaFoldDB" id="A0A1J1IVB3"/>
<evidence type="ECO:0000256" key="3">
    <source>
        <dbReference type="ARBA" id="ARBA00022729"/>
    </source>
</evidence>
<dbReference type="Proteomes" id="UP000183832">
    <property type="component" value="Unassembled WGS sequence"/>
</dbReference>
<feature type="domain" description="VWFC" evidence="5">
    <location>
        <begin position="309"/>
        <end position="375"/>
    </location>
</feature>
<organism evidence="6 7">
    <name type="scientific">Clunio marinus</name>
    <dbReference type="NCBI Taxonomy" id="568069"/>
    <lineage>
        <taxon>Eukaryota</taxon>
        <taxon>Metazoa</taxon>
        <taxon>Ecdysozoa</taxon>
        <taxon>Arthropoda</taxon>
        <taxon>Hexapoda</taxon>
        <taxon>Insecta</taxon>
        <taxon>Pterygota</taxon>
        <taxon>Neoptera</taxon>
        <taxon>Endopterygota</taxon>
        <taxon>Diptera</taxon>
        <taxon>Nematocera</taxon>
        <taxon>Chironomoidea</taxon>
        <taxon>Chironomidae</taxon>
        <taxon>Clunio</taxon>
    </lineage>
</organism>
<dbReference type="PANTHER" id="PTHR46698">
    <property type="entry name" value="CROSSVEINLESS 2"/>
    <property type="match status" value="1"/>
</dbReference>
<feature type="chain" id="PRO_5012791768" evidence="4">
    <location>
        <begin position="20"/>
        <end position="385"/>
    </location>
</feature>
<dbReference type="PROSITE" id="PS50184">
    <property type="entry name" value="VWFC_2"/>
    <property type="match status" value="1"/>
</dbReference>
<evidence type="ECO:0000313" key="7">
    <source>
        <dbReference type="Proteomes" id="UP000183832"/>
    </source>
</evidence>
<evidence type="ECO:0000313" key="6">
    <source>
        <dbReference type="EMBL" id="CRL03650.1"/>
    </source>
</evidence>
<dbReference type="STRING" id="568069.A0A1J1IVB3"/>
<dbReference type="OrthoDB" id="6041417at2759"/>
<dbReference type="Gene3D" id="6.20.200.20">
    <property type="match status" value="1"/>
</dbReference>
<evidence type="ECO:0000259" key="5">
    <source>
        <dbReference type="PROSITE" id="PS50184"/>
    </source>
</evidence>
<sequence length="385" mass="41899">MKMIVKSSVLLIVITFVSTVSSTSRKCEPVPGCTENGEFYPIGASVPQNTPCKTCYCSENGLECAEIFCDAPPPGCVAQNNPDQCCPEINCGCEVDGVFYPIYEPIPQEDPCTICVCSEYGLECGHLYYDCPFIPRGCVHRNIPGQCCPEILYCGCKVNGTVYPVESDVPSDDSCFTCSCNSFGQFSCKAKIECSKPQPGCVYQTPPGQCCPEILYCGCMVNGTVYPLESDVPSPCFCYCDFKGTVSCEKECPIKKYGCVYQDSPDQCCPELSYCGCMVNGTLYESAIPSDDCPFCTCFFGEVRCEQEECCMKDDGSVYPYDFDIPNDDPCLSCYCSIGYVQCDTKECSEPPPGCENAQPSPGVCCPDFQALGCETSETSEMTTP</sequence>
<name>A0A1J1IVB3_9DIPT</name>
<proteinExistence type="predicted"/>
<dbReference type="GO" id="GO:0005576">
    <property type="term" value="C:extracellular region"/>
    <property type="evidence" value="ECO:0007669"/>
    <property type="project" value="UniProtKB-SubCell"/>
</dbReference>
<comment type="subcellular location">
    <subcellularLocation>
        <location evidence="1">Secreted</location>
    </subcellularLocation>
</comment>
<dbReference type="InterPro" id="IPR001007">
    <property type="entry name" value="VWF_dom"/>
</dbReference>
<keyword evidence="3 4" id="KW-0732">Signal</keyword>
<dbReference type="SMART" id="SM00214">
    <property type="entry name" value="VWC"/>
    <property type="match status" value="4"/>
</dbReference>
<accession>A0A1J1IVB3</accession>
<keyword evidence="7" id="KW-1185">Reference proteome</keyword>
<gene>
    <name evidence="6" type="primary">similar to Kielin</name>
    <name evidence="6" type="synonym">chordin-like protein</name>
    <name evidence="6" type="ORF">CLUMA_CG016959</name>
</gene>
<dbReference type="PANTHER" id="PTHR46698:SF3">
    <property type="entry name" value="TENECTIN ISOFORM 1-RELATED"/>
    <property type="match status" value="1"/>
</dbReference>
<dbReference type="SUPFAM" id="SSF57603">
    <property type="entry name" value="FnI-like domain"/>
    <property type="match status" value="2"/>
</dbReference>
<dbReference type="EMBL" id="CVRI01000059">
    <property type="protein sequence ID" value="CRL03650.1"/>
    <property type="molecule type" value="Genomic_DNA"/>
</dbReference>
<evidence type="ECO:0000256" key="1">
    <source>
        <dbReference type="ARBA" id="ARBA00004613"/>
    </source>
</evidence>
<reference evidence="6 7" key="1">
    <citation type="submission" date="2015-04" db="EMBL/GenBank/DDBJ databases">
        <authorList>
            <person name="Syromyatnikov M.Y."/>
            <person name="Popov V.N."/>
        </authorList>
    </citation>
    <scope>NUCLEOTIDE SEQUENCE [LARGE SCALE GENOMIC DNA]</scope>
</reference>
<dbReference type="InterPro" id="IPR052424">
    <property type="entry name" value="Kielin_Chordin-BMP_Reg"/>
</dbReference>
<evidence type="ECO:0000256" key="4">
    <source>
        <dbReference type="SAM" id="SignalP"/>
    </source>
</evidence>
<feature type="signal peptide" evidence="4">
    <location>
        <begin position="1"/>
        <end position="19"/>
    </location>
</feature>
<keyword evidence="2" id="KW-0964">Secreted</keyword>
<protein>
    <submittedName>
        <fullName evidence="6">CLUMA_CG016959, isoform A</fullName>
    </submittedName>
</protein>
<evidence type="ECO:0000256" key="2">
    <source>
        <dbReference type="ARBA" id="ARBA00022525"/>
    </source>
</evidence>